<keyword evidence="3" id="KW-0813">Transport</keyword>
<keyword evidence="5 7" id="KW-1133">Transmembrane helix</keyword>
<name>A0A6M2E1F7_9ACAR</name>
<dbReference type="GO" id="GO:0005886">
    <property type="term" value="C:plasma membrane"/>
    <property type="evidence" value="ECO:0007669"/>
    <property type="project" value="TreeGrafter"/>
</dbReference>
<reference evidence="8" key="1">
    <citation type="submission" date="2019-12" db="EMBL/GenBank/DDBJ databases">
        <title>The sialotranscriptome of the gopher-tortoise tick, Amblyomma tuberculatum.</title>
        <authorList>
            <person name="Karim S."/>
            <person name="Andersen J."/>
            <person name="Kumar D."/>
            <person name="Adamson S."/>
            <person name="Ennen J."/>
            <person name="Qualis C.P."/>
            <person name="Ribeiro J.M.C."/>
        </authorList>
    </citation>
    <scope>NUCLEOTIDE SEQUENCE</scope>
    <source>
        <strain evidence="8">Removed</strain>
        <tissue evidence="8">Salivary glands</tissue>
    </source>
</reference>
<dbReference type="EMBL" id="GIDH01000281">
    <property type="protein sequence ID" value="NOV52224.1"/>
    <property type="molecule type" value="Transcribed_RNA"/>
</dbReference>
<accession>A0A6M2E1F7</accession>
<dbReference type="GO" id="GO:0005337">
    <property type="term" value="F:nucleoside transmembrane transporter activity"/>
    <property type="evidence" value="ECO:0007669"/>
    <property type="project" value="InterPro"/>
</dbReference>
<evidence type="ECO:0000256" key="5">
    <source>
        <dbReference type="ARBA" id="ARBA00022989"/>
    </source>
</evidence>
<dbReference type="SUPFAM" id="SSF103473">
    <property type="entry name" value="MFS general substrate transporter"/>
    <property type="match status" value="1"/>
</dbReference>
<evidence type="ECO:0000313" key="8">
    <source>
        <dbReference type="EMBL" id="NOV52224.1"/>
    </source>
</evidence>
<evidence type="ECO:0000256" key="4">
    <source>
        <dbReference type="ARBA" id="ARBA00022692"/>
    </source>
</evidence>
<dbReference type="PANTHER" id="PTHR10332">
    <property type="entry name" value="EQUILIBRATIVE NUCLEOSIDE TRANSPORTER"/>
    <property type="match status" value="1"/>
</dbReference>
<sequence>MEEDDPCLCIGRVVFIPLFLLCNAYPRYNLPVVFESDTAFVILMVLFSVSNGYLVTPALTHASKSTPTENQEMAGSMAAVFLGLGLLLGSVSSYGTVKLL</sequence>
<feature type="transmembrane region" description="Helical" evidence="7">
    <location>
        <begin position="77"/>
        <end position="97"/>
    </location>
</feature>
<evidence type="ECO:0000256" key="7">
    <source>
        <dbReference type="SAM" id="Phobius"/>
    </source>
</evidence>
<dbReference type="AlphaFoldDB" id="A0A6M2E1F7"/>
<evidence type="ECO:0000256" key="6">
    <source>
        <dbReference type="ARBA" id="ARBA00023136"/>
    </source>
</evidence>
<dbReference type="PANTHER" id="PTHR10332:SF88">
    <property type="entry name" value="EQUILIBRATIVE NUCLEOSIDE TRANSPORTER 1, ISOFORM A"/>
    <property type="match status" value="1"/>
</dbReference>
<comment type="subcellular location">
    <subcellularLocation>
        <location evidence="1">Membrane</location>
        <topology evidence="1">Multi-pass membrane protein</topology>
    </subcellularLocation>
</comment>
<comment type="similarity">
    <text evidence="2">Belongs to the SLC29A/ENT transporter (TC 2.A.57) family.</text>
</comment>
<dbReference type="Gene3D" id="1.20.1250.20">
    <property type="entry name" value="MFS general substrate transporter like domains"/>
    <property type="match status" value="1"/>
</dbReference>
<organism evidence="8">
    <name type="scientific">Amblyomma tuberculatum</name>
    <dbReference type="NCBI Taxonomy" id="48802"/>
    <lineage>
        <taxon>Eukaryota</taxon>
        <taxon>Metazoa</taxon>
        <taxon>Ecdysozoa</taxon>
        <taxon>Arthropoda</taxon>
        <taxon>Chelicerata</taxon>
        <taxon>Arachnida</taxon>
        <taxon>Acari</taxon>
        <taxon>Parasitiformes</taxon>
        <taxon>Ixodida</taxon>
        <taxon>Ixodoidea</taxon>
        <taxon>Ixodidae</taxon>
        <taxon>Amblyomminae</taxon>
        <taxon>Amblyomma</taxon>
    </lineage>
</organism>
<dbReference type="InterPro" id="IPR002259">
    <property type="entry name" value="Eqnu_transpt"/>
</dbReference>
<feature type="transmembrane region" description="Helical" evidence="7">
    <location>
        <begin position="38"/>
        <end position="56"/>
    </location>
</feature>
<dbReference type="PRINTS" id="PR01130">
    <property type="entry name" value="DERENTRNSPRT"/>
</dbReference>
<keyword evidence="6 7" id="KW-0472">Membrane</keyword>
<feature type="transmembrane region" description="Helical" evidence="7">
    <location>
        <begin position="7"/>
        <end position="26"/>
    </location>
</feature>
<dbReference type="InterPro" id="IPR036259">
    <property type="entry name" value="MFS_trans_sf"/>
</dbReference>
<protein>
    <recommendedName>
        <fullName evidence="9">Equilibrative nucleoside transporter</fullName>
    </recommendedName>
</protein>
<proteinExistence type="inferred from homology"/>
<keyword evidence="4 7" id="KW-0812">Transmembrane</keyword>
<dbReference type="Pfam" id="PF01733">
    <property type="entry name" value="Nucleoside_tran"/>
    <property type="match status" value="1"/>
</dbReference>
<evidence type="ECO:0008006" key="9">
    <source>
        <dbReference type="Google" id="ProtNLM"/>
    </source>
</evidence>
<evidence type="ECO:0000256" key="2">
    <source>
        <dbReference type="ARBA" id="ARBA00007965"/>
    </source>
</evidence>
<evidence type="ECO:0000256" key="1">
    <source>
        <dbReference type="ARBA" id="ARBA00004141"/>
    </source>
</evidence>
<evidence type="ECO:0000256" key="3">
    <source>
        <dbReference type="ARBA" id="ARBA00022448"/>
    </source>
</evidence>